<dbReference type="InterPro" id="IPR009003">
    <property type="entry name" value="Peptidase_S1_PA"/>
</dbReference>
<reference evidence="6 7" key="1">
    <citation type="submission" date="2021-03" db="EMBL/GenBank/DDBJ databases">
        <title>Glycomyces sp. nov., a novel actinomycete isolated from soil.</title>
        <authorList>
            <person name="Yang X."/>
            <person name="Xu X."/>
        </authorList>
    </citation>
    <scope>NUCLEOTIDE SEQUENCE [LARGE SCALE GENOMIC DNA]</scope>
    <source>
        <strain evidence="6 7">NEAU-S30</strain>
    </source>
</reference>
<dbReference type="Gene3D" id="2.30.42.10">
    <property type="match status" value="1"/>
</dbReference>
<evidence type="ECO:0000256" key="3">
    <source>
        <dbReference type="SAM" id="MobiDB-lite"/>
    </source>
</evidence>
<dbReference type="Pfam" id="PF13365">
    <property type="entry name" value="Trypsin_2"/>
    <property type="match status" value="1"/>
</dbReference>
<feature type="region of interest" description="Disordered" evidence="3">
    <location>
        <begin position="1"/>
        <end position="138"/>
    </location>
</feature>
<organism evidence="6 7">
    <name type="scientific">Glycomyces niveus</name>
    <dbReference type="NCBI Taxonomy" id="2820287"/>
    <lineage>
        <taxon>Bacteria</taxon>
        <taxon>Bacillati</taxon>
        <taxon>Actinomycetota</taxon>
        <taxon>Actinomycetes</taxon>
        <taxon>Glycomycetales</taxon>
        <taxon>Glycomycetaceae</taxon>
        <taxon>Glycomyces</taxon>
    </lineage>
</organism>
<dbReference type="PANTHER" id="PTHR43343:SF3">
    <property type="entry name" value="PROTEASE DO-LIKE 8, CHLOROPLASTIC"/>
    <property type="match status" value="1"/>
</dbReference>
<evidence type="ECO:0000256" key="1">
    <source>
        <dbReference type="ARBA" id="ARBA00022670"/>
    </source>
</evidence>
<dbReference type="RefSeq" id="WP_208496345.1">
    <property type="nucleotide sequence ID" value="NZ_JAGFNP010000005.1"/>
</dbReference>
<evidence type="ECO:0000256" key="4">
    <source>
        <dbReference type="SAM" id="Phobius"/>
    </source>
</evidence>
<keyword evidence="4" id="KW-1133">Transmembrane helix</keyword>
<evidence type="ECO:0000259" key="5">
    <source>
        <dbReference type="PROSITE" id="PS50106"/>
    </source>
</evidence>
<dbReference type="SUPFAM" id="SSF50494">
    <property type="entry name" value="Trypsin-like serine proteases"/>
    <property type="match status" value="1"/>
</dbReference>
<feature type="domain" description="PDZ" evidence="5">
    <location>
        <begin position="384"/>
        <end position="462"/>
    </location>
</feature>
<keyword evidence="2" id="KW-0378">Hydrolase</keyword>
<dbReference type="EMBL" id="JAGFNP010000005">
    <property type="protein sequence ID" value="MBO3733445.1"/>
    <property type="molecule type" value="Genomic_DNA"/>
</dbReference>
<keyword evidence="4" id="KW-0472">Membrane</keyword>
<dbReference type="Pfam" id="PF13180">
    <property type="entry name" value="PDZ_2"/>
    <property type="match status" value="1"/>
</dbReference>
<dbReference type="InterPro" id="IPR051201">
    <property type="entry name" value="Chloro_Bact_Ser_Proteases"/>
</dbReference>
<dbReference type="PROSITE" id="PS50106">
    <property type="entry name" value="PDZ"/>
    <property type="match status" value="1"/>
</dbReference>
<name>A0ABS3U3X5_9ACTN</name>
<dbReference type="SMART" id="SM00228">
    <property type="entry name" value="PDZ"/>
    <property type="match status" value="1"/>
</dbReference>
<protein>
    <submittedName>
        <fullName evidence="6">Trypsin-like peptidase domain-containing protein</fullName>
    </submittedName>
</protein>
<dbReference type="Gene3D" id="2.40.10.120">
    <property type="match status" value="1"/>
</dbReference>
<feature type="compositionally biased region" description="Pro residues" evidence="3">
    <location>
        <begin position="119"/>
        <end position="136"/>
    </location>
</feature>
<comment type="caution">
    <text evidence="6">The sequence shown here is derived from an EMBL/GenBank/DDBJ whole genome shotgun (WGS) entry which is preliminary data.</text>
</comment>
<dbReference type="Proteomes" id="UP000681341">
    <property type="component" value="Unassembled WGS sequence"/>
</dbReference>
<dbReference type="InterPro" id="IPR001940">
    <property type="entry name" value="Peptidase_S1C"/>
</dbReference>
<dbReference type="SUPFAM" id="SSF50156">
    <property type="entry name" value="PDZ domain-like"/>
    <property type="match status" value="1"/>
</dbReference>
<feature type="compositionally biased region" description="Low complexity" evidence="3">
    <location>
        <begin position="71"/>
        <end position="81"/>
    </location>
</feature>
<keyword evidence="7" id="KW-1185">Reference proteome</keyword>
<evidence type="ECO:0000256" key="2">
    <source>
        <dbReference type="ARBA" id="ARBA00022801"/>
    </source>
</evidence>
<dbReference type="InterPro" id="IPR036034">
    <property type="entry name" value="PDZ_sf"/>
</dbReference>
<proteinExistence type="predicted"/>
<dbReference type="InterPro" id="IPR001478">
    <property type="entry name" value="PDZ"/>
</dbReference>
<sequence>MSSTESTKGPEGTEAQGPDGPRTPAAPEPAADAAPAPEQAASLPPSTAPAAGDTAVIGPAHPAAPHPAAPQAPAAGPSHPADAAGAAQPTHHTQVLHGTPAPAPAGAPHMSAPAWQPGGPVPPIYHQPGAPVGPPRPRGRGKLVAGALALALIAGGAGGIAGWFLNDGDGGTTNVQSVSMDAGAGMTYTEIVNKVSPSVVTIVTDAAEGSGVVYSKDGYIVTNNHVVDGARSVEVRFSDGSSAPANIVATDATQDLAVIQVEGVDDLTPVAFADSSSVQVGDVAVAIGSPLGLEGTVTTGIVSALDRSMTVSGEQGMGQQSSSTLSGLIQTDAAINSGNSGGALVNGDGELIGINTAIATTDSGSIGLGFSIPSNTVKDTVQQLIDNGSVERGYLGVSVADTDGNGAMVLSVEPDSPAAQAGLQEGDVITAIDGTPVTTASEVVAAVQGTSSGTEVAITYTRDQQQAETTATLEAS</sequence>
<feature type="compositionally biased region" description="Low complexity" evidence="3">
    <location>
        <begin position="104"/>
        <end position="114"/>
    </location>
</feature>
<feature type="compositionally biased region" description="Low complexity" evidence="3">
    <location>
        <begin position="28"/>
        <end position="51"/>
    </location>
</feature>
<feature type="transmembrane region" description="Helical" evidence="4">
    <location>
        <begin position="143"/>
        <end position="165"/>
    </location>
</feature>
<dbReference type="PANTHER" id="PTHR43343">
    <property type="entry name" value="PEPTIDASE S12"/>
    <property type="match status" value="1"/>
</dbReference>
<gene>
    <name evidence="6" type="ORF">J5V16_11470</name>
</gene>
<accession>A0ABS3U3X5</accession>
<dbReference type="PRINTS" id="PR00834">
    <property type="entry name" value="PROTEASES2C"/>
</dbReference>
<evidence type="ECO:0000313" key="6">
    <source>
        <dbReference type="EMBL" id="MBO3733445.1"/>
    </source>
</evidence>
<evidence type="ECO:0000313" key="7">
    <source>
        <dbReference type="Proteomes" id="UP000681341"/>
    </source>
</evidence>
<keyword evidence="4" id="KW-0812">Transmembrane</keyword>
<keyword evidence="1" id="KW-0645">Protease</keyword>